<evidence type="ECO:0000313" key="1">
    <source>
        <dbReference type="EMBL" id="PIS38788.1"/>
    </source>
</evidence>
<gene>
    <name evidence="1" type="ORF">COT34_01835</name>
</gene>
<comment type="caution">
    <text evidence="1">The sequence shown here is derived from an EMBL/GenBank/DDBJ whole genome shotgun (WGS) entry which is preliminary data.</text>
</comment>
<dbReference type="EMBL" id="PEYE01000032">
    <property type="protein sequence ID" value="PIS38788.1"/>
    <property type="molecule type" value="Genomic_DNA"/>
</dbReference>
<organism evidence="1 2">
    <name type="scientific">Candidatus Nealsonbacteria bacterium CG08_land_8_20_14_0_20_43_11</name>
    <dbReference type="NCBI Taxonomy" id="1974706"/>
    <lineage>
        <taxon>Bacteria</taxon>
        <taxon>Candidatus Nealsoniibacteriota</taxon>
    </lineage>
</organism>
<dbReference type="AlphaFoldDB" id="A0A2M6T0L8"/>
<dbReference type="SUPFAM" id="SSF52309">
    <property type="entry name" value="N-(deoxy)ribosyltransferase-like"/>
    <property type="match status" value="1"/>
</dbReference>
<name>A0A2M6T0L8_9BACT</name>
<protein>
    <recommendedName>
        <fullName evidence="3">Nucleoside 2-deoxyribosyltransferase</fullName>
    </recommendedName>
</protein>
<proteinExistence type="predicted"/>
<reference evidence="2" key="1">
    <citation type="submission" date="2017-09" db="EMBL/GenBank/DDBJ databases">
        <title>Depth-based differentiation of microbial function through sediment-hosted aquifers and enrichment of novel symbionts in the deep terrestrial subsurface.</title>
        <authorList>
            <person name="Probst A.J."/>
            <person name="Ladd B."/>
            <person name="Jarett J.K."/>
            <person name="Geller-Mcgrath D.E."/>
            <person name="Sieber C.M.K."/>
            <person name="Emerson J.B."/>
            <person name="Anantharaman K."/>
            <person name="Thomas B.C."/>
            <person name="Malmstrom R."/>
            <person name="Stieglmeier M."/>
            <person name="Klingl A."/>
            <person name="Woyke T."/>
            <person name="Ryan C.M."/>
            <person name="Banfield J.F."/>
        </authorList>
    </citation>
    <scope>NUCLEOTIDE SEQUENCE [LARGE SCALE GENOMIC DNA]</scope>
</reference>
<sequence>MSSDFFQQTPPMKSVIICGSRRFKPEIREFAKKLKELSVVVYEPHLHSGQEEWERMSDDYKKFVVLGLTHDHFYKIQMADVVFVYNKDGYCGASTTLEIGYAVACGKPIYALAADEELCRQVLFREIVSSPEELVERLQ</sequence>
<dbReference type="Proteomes" id="UP000229390">
    <property type="component" value="Unassembled WGS sequence"/>
</dbReference>
<dbReference type="Gene3D" id="3.40.50.450">
    <property type="match status" value="1"/>
</dbReference>
<accession>A0A2M6T0L8</accession>
<evidence type="ECO:0008006" key="3">
    <source>
        <dbReference type="Google" id="ProtNLM"/>
    </source>
</evidence>
<evidence type="ECO:0000313" key="2">
    <source>
        <dbReference type="Proteomes" id="UP000229390"/>
    </source>
</evidence>